<feature type="domain" description="PhoD-like phosphatase metallophosphatase" evidence="2">
    <location>
        <begin position="147"/>
        <end position="387"/>
    </location>
</feature>
<dbReference type="EMBL" id="BSOG01000002">
    <property type="protein sequence ID" value="GLR13438.1"/>
    <property type="molecule type" value="Genomic_DNA"/>
</dbReference>
<proteinExistence type="predicted"/>
<accession>A0ABQ5YG24</accession>
<gene>
    <name evidence="3" type="ORF">GCM10007907_22280</name>
</gene>
<reference evidence="4" key="1">
    <citation type="journal article" date="2019" name="Int. J. Syst. Evol. Microbiol.">
        <title>The Global Catalogue of Microorganisms (GCM) 10K type strain sequencing project: providing services to taxonomists for standard genome sequencing and annotation.</title>
        <authorList>
            <consortium name="The Broad Institute Genomics Platform"/>
            <consortium name="The Broad Institute Genome Sequencing Center for Infectious Disease"/>
            <person name="Wu L."/>
            <person name="Ma J."/>
        </authorList>
    </citation>
    <scope>NUCLEOTIDE SEQUENCE [LARGE SCALE GENOMIC DNA]</scope>
    <source>
        <strain evidence="4">NBRC 110044</strain>
    </source>
</reference>
<evidence type="ECO:0000256" key="1">
    <source>
        <dbReference type="SAM" id="SignalP"/>
    </source>
</evidence>
<dbReference type="PANTHER" id="PTHR33987:SF1">
    <property type="entry name" value="CALCINEURIN-LIKE METALLO-PHOSPHOESTERASE SUPERFAMILY PROTEIN"/>
    <property type="match status" value="1"/>
</dbReference>
<name>A0ABQ5YG24_9NEIS</name>
<organism evidence="3 4">
    <name type="scientific">Chitinimonas prasina</name>
    <dbReference type="NCBI Taxonomy" id="1434937"/>
    <lineage>
        <taxon>Bacteria</taxon>
        <taxon>Pseudomonadati</taxon>
        <taxon>Pseudomonadota</taxon>
        <taxon>Betaproteobacteria</taxon>
        <taxon>Neisseriales</taxon>
        <taxon>Chitinibacteraceae</taxon>
        <taxon>Chitinimonas</taxon>
    </lineage>
</organism>
<dbReference type="Proteomes" id="UP001156706">
    <property type="component" value="Unassembled WGS sequence"/>
</dbReference>
<dbReference type="PANTHER" id="PTHR33987">
    <property type="entry name" value="CALCINEURIN-LIKE METALLO-PHOSPHOESTERASE SUPERFAMILY PROTEIN"/>
    <property type="match status" value="1"/>
</dbReference>
<evidence type="ECO:0000313" key="3">
    <source>
        <dbReference type="EMBL" id="GLR13438.1"/>
    </source>
</evidence>
<dbReference type="InterPro" id="IPR018946">
    <property type="entry name" value="PhoD-like_MPP"/>
</dbReference>
<dbReference type="CDD" id="cd07389">
    <property type="entry name" value="MPP_PhoD"/>
    <property type="match status" value="1"/>
</dbReference>
<keyword evidence="1" id="KW-0732">Signal</keyword>
<keyword evidence="4" id="KW-1185">Reference proteome</keyword>
<dbReference type="Pfam" id="PF09423">
    <property type="entry name" value="PhoD"/>
    <property type="match status" value="1"/>
</dbReference>
<feature type="chain" id="PRO_5045402986" description="PhoD-like phosphatase metallophosphatase domain-containing protein" evidence="1">
    <location>
        <begin position="21"/>
        <end position="446"/>
    </location>
</feature>
<dbReference type="RefSeq" id="WP_284196540.1">
    <property type="nucleotide sequence ID" value="NZ_BSOG01000002.1"/>
</dbReference>
<evidence type="ECO:0000313" key="4">
    <source>
        <dbReference type="Proteomes" id="UP001156706"/>
    </source>
</evidence>
<dbReference type="Gene3D" id="3.60.21.70">
    <property type="entry name" value="PhoD-like phosphatase"/>
    <property type="match status" value="1"/>
</dbReference>
<dbReference type="SUPFAM" id="SSF56300">
    <property type="entry name" value="Metallo-dependent phosphatases"/>
    <property type="match status" value="1"/>
</dbReference>
<dbReference type="InterPro" id="IPR029052">
    <property type="entry name" value="Metallo-depent_PP-like"/>
</dbReference>
<protein>
    <recommendedName>
        <fullName evidence="2">PhoD-like phosphatase metallophosphatase domain-containing protein</fullName>
    </recommendedName>
</protein>
<dbReference type="InterPro" id="IPR038607">
    <property type="entry name" value="PhoD-like_sf"/>
</dbReference>
<feature type="signal peptide" evidence="1">
    <location>
        <begin position="1"/>
        <end position="20"/>
    </location>
</feature>
<comment type="caution">
    <text evidence="3">The sequence shown here is derived from an EMBL/GenBank/DDBJ whole genome shotgun (WGS) entry which is preliminary data.</text>
</comment>
<evidence type="ECO:0000259" key="2">
    <source>
        <dbReference type="Pfam" id="PF09423"/>
    </source>
</evidence>
<sequence length="446" mass="49826">MLKSLFSLALASLLAAPVYAAELTAGPMAGPPTLRGVTLWLQADGASRATVEYWPEGTQGAKRRTAPLALTAEAQYAGHITVFGLEPGRRYSYRVVLNDKPAAGGKVYGFATQALWQWRTDAPDFTVLAGSCNYGNEPGYDRPGKPYGDRHLSIFKTMAAQKPDLTVWLGDNLYYREVDYDSPAGMAYRWQRDRSQGYLQEILQVGGHAAIWDDHDYGPNDSNKSFVFKGEALKLQQRYWANPSYGLPDVPGAFSTFSYNDADFFLLDNRWYRDDYRLTDSNRAMFGPAQMNWLKNALLASTAPFKVIAGGSQMLGRSPRGDSWVDYPAEREDFLKFLAEAKIDGVIFLSGDVHRSELGKLERPGSYPLHDLTCSALTSGVYADEKLRNRPGVVPGTVVMGERNFCQLRFEGSKKERRLVLKVINDLGEQKWEHVLEAQALRHPKP</sequence>